<evidence type="ECO:0000313" key="4">
    <source>
        <dbReference type="EMBL" id="CAG2244079.1"/>
    </source>
</evidence>
<feature type="signal peptide" evidence="2">
    <location>
        <begin position="1"/>
        <end position="19"/>
    </location>
</feature>
<keyword evidence="1" id="KW-0862">Zinc</keyword>
<dbReference type="Pfam" id="PF22586">
    <property type="entry name" value="ANCHR-like_BBOX"/>
    <property type="match status" value="1"/>
</dbReference>
<evidence type="ECO:0000256" key="1">
    <source>
        <dbReference type="PROSITE-ProRule" id="PRU00024"/>
    </source>
</evidence>
<dbReference type="Proteomes" id="UP000683360">
    <property type="component" value="Unassembled WGS sequence"/>
</dbReference>
<dbReference type="SUPFAM" id="SSF49842">
    <property type="entry name" value="TNF-like"/>
    <property type="match status" value="1"/>
</dbReference>
<dbReference type="InterPro" id="IPR047153">
    <property type="entry name" value="TRIM45/56/19-like"/>
</dbReference>
<dbReference type="PANTHER" id="PTHR25462">
    <property type="entry name" value="BONUS, ISOFORM C-RELATED"/>
    <property type="match status" value="1"/>
</dbReference>
<dbReference type="Gene3D" id="2.60.120.40">
    <property type="match status" value="1"/>
</dbReference>
<dbReference type="AlphaFoldDB" id="A0A8S3UJL5"/>
<feature type="domain" description="B box-type" evidence="3">
    <location>
        <begin position="140"/>
        <end position="190"/>
    </location>
</feature>
<organism evidence="4 5">
    <name type="scientific">Mytilus edulis</name>
    <name type="common">Blue mussel</name>
    <dbReference type="NCBI Taxonomy" id="6550"/>
    <lineage>
        <taxon>Eukaryota</taxon>
        <taxon>Metazoa</taxon>
        <taxon>Spiralia</taxon>
        <taxon>Lophotrochozoa</taxon>
        <taxon>Mollusca</taxon>
        <taxon>Bivalvia</taxon>
        <taxon>Autobranchia</taxon>
        <taxon>Pteriomorphia</taxon>
        <taxon>Mytilida</taxon>
        <taxon>Mytiloidea</taxon>
        <taxon>Mytilidae</taxon>
        <taxon>Mytilinae</taxon>
        <taxon>Mytilus</taxon>
    </lineage>
</organism>
<dbReference type="GO" id="GO:0061630">
    <property type="term" value="F:ubiquitin protein ligase activity"/>
    <property type="evidence" value="ECO:0007669"/>
    <property type="project" value="TreeGrafter"/>
</dbReference>
<keyword evidence="2" id="KW-0732">Signal</keyword>
<evidence type="ECO:0000256" key="2">
    <source>
        <dbReference type="SAM" id="SignalP"/>
    </source>
</evidence>
<dbReference type="GO" id="GO:0008270">
    <property type="term" value="F:zinc ion binding"/>
    <property type="evidence" value="ECO:0007669"/>
    <property type="project" value="UniProtKB-KW"/>
</dbReference>
<keyword evidence="5" id="KW-1185">Reference proteome</keyword>
<keyword evidence="1" id="KW-0863">Zinc-finger</keyword>
<dbReference type="EMBL" id="CAJPWZ010002726">
    <property type="protein sequence ID" value="CAG2244079.1"/>
    <property type="molecule type" value="Genomic_DNA"/>
</dbReference>
<dbReference type="PANTHER" id="PTHR25462:SF296">
    <property type="entry name" value="MEIOTIC P26, ISOFORM F"/>
    <property type="match status" value="1"/>
</dbReference>
<proteinExistence type="predicted"/>
<comment type="caution">
    <text evidence="4">The sequence shown here is derived from an EMBL/GenBank/DDBJ whole genome shotgun (WGS) entry which is preliminary data.</text>
</comment>
<evidence type="ECO:0000313" key="5">
    <source>
        <dbReference type="Proteomes" id="UP000683360"/>
    </source>
</evidence>
<dbReference type="PROSITE" id="PS50119">
    <property type="entry name" value="ZF_BBOX"/>
    <property type="match status" value="1"/>
</dbReference>
<dbReference type="OrthoDB" id="9986513at2759"/>
<feature type="chain" id="PRO_5035856629" description="B box-type domain-containing protein" evidence="2">
    <location>
        <begin position="20"/>
        <end position="384"/>
    </location>
</feature>
<reference evidence="4" key="1">
    <citation type="submission" date="2021-03" db="EMBL/GenBank/DDBJ databases">
        <authorList>
            <person name="Bekaert M."/>
        </authorList>
    </citation>
    <scope>NUCLEOTIDE SEQUENCE</scope>
</reference>
<gene>
    <name evidence="4" type="ORF">MEDL_56175</name>
</gene>
<accession>A0A8S3UJL5</accession>
<evidence type="ECO:0000259" key="3">
    <source>
        <dbReference type="PROSITE" id="PS50119"/>
    </source>
</evidence>
<dbReference type="InterPro" id="IPR008983">
    <property type="entry name" value="Tumour_necrosis_fac-like_dom"/>
</dbReference>
<keyword evidence="1" id="KW-0479">Metal-binding</keyword>
<dbReference type="InterPro" id="IPR000315">
    <property type="entry name" value="Znf_B-box"/>
</dbReference>
<name>A0A8S3UJL5_MYTED</name>
<dbReference type="Gene3D" id="3.30.160.60">
    <property type="entry name" value="Classic Zinc Finger"/>
    <property type="match status" value="1"/>
</dbReference>
<sequence length="384" mass="43220">MSVFQVLLLTCFMTLMVTGHKSCSRNAGLMKSIQYQLKLVEDNDGKCDCTGRVSESGKVAFMAKNSATLENVPAKSAVAYNTVITNLGNGFDKSTGIFTAPSNAVLPLDDKDAGECFIEERNRIRFGVKAFCGVHVMASSKPILCGPCHKGEVNTKADIWCYNCDEGLCATCLSQHKRSKVTRDHKTIDIKSYKLTIAEIKTECDKHGQQLNLYCPSHLMPCCIKKSVKVIRKEINKHLDHLEKKLCDETDTIWKQEKSKAADFIYEINGKLENLKEMKETVHTITEHNISKLQSFLGVHQIEQQVHQFQRYADNLEKDERVKEVDITMKQNDEIEKVISKLGSIKALAEVMVVKTDLNLQRKLGVGKEAQVEYRENPALTTLQ</sequence>
<protein>
    <recommendedName>
        <fullName evidence="3">B box-type domain-containing protein</fullName>
    </recommendedName>
</protein>